<protein>
    <submittedName>
        <fullName evidence="2">Uncharacterized protein</fullName>
    </submittedName>
</protein>
<accession>X1NWS2</accession>
<sequence length="46" mass="5434">MNRYIKWAEREYDLRQRVIATLAAGTIFVILIPWIIIKGSTAIDQW</sequence>
<evidence type="ECO:0000256" key="1">
    <source>
        <dbReference type="SAM" id="Phobius"/>
    </source>
</evidence>
<dbReference type="EMBL" id="BARV01019489">
    <property type="protein sequence ID" value="GAI31245.1"/>
    <property type="molecule type" value="Genomic_DNA"/>
</dbReference>
<dbReference type="AlphaFoldDB" id="X1NWS2"/>
<proteinExistence type="predicted"/>
<keyword evidence="1" id="KW-0472">Membrane</keyword>
<keyword evidence="1" id="KW-1133">Transmembrane helix</keyword>
<feature type="non-terminal residue" evidence="2">
    <location>
        <position position="46"/>
    </location>
</feature>
<comment type="caution">
    <text evidence="2">The sequence shown here is derived from an EMBL/GenBank/DDBJ whole genome shotgun (WGS) entry which is preliminary data.</text>
</comment>
<gene>
    <name evidence="2" type="ORF">S06H3_32752</name>
</gene>
<keyword evidence="1" id="KW-0812">Transmembrane</keyword>
<organism evidence="2">
    <name type="scientific">marine sediment metagenome</name>
    <dbReference type="NCBI Taxonomy" id="412755"/>
    <lineage>
        <taxon>unclassified sequences</taxon>
        <taxon>metagenomes</taxon>
        <taxon>ecological metagenomes</taxon>
    </lineage>
</organism>
<reference evidence="2" key="1">
    <citation type="journal article" date="2014" name="Front. Microbiol.">
        <title>High frequency of phylogenetically diverse reductive dehalogenase-homologous genes in deep subseafloor sedimentary metagenomes.</title>
        <authorList>
            <person name="Kawai M."/>
            <person name="Futagami T."/>
            <person name="Toyoda A."/>
            <person name="Takaki Y."/>
            <person name="Nishi S."/>
            <person name="Hori S."/>
            <person name="Arai W."/>
            <person name="Tsubouchi T."/>
            <person name="Morono Y."/>
            <person name="Uchiyama I."/>
            <person name="Ito T."/>
            <person name="Fujiyama A."/>
            <person name="Inagaki F."/>
            <person name="Takami H."/>
        </authorList>
    </citation>
    <scope>NUCLEOTIDE SEQUENCE</scope>
    <source>
        <strain evidence="2">Expedition CK06-06</strain>
    </source>
</reference>
<name>X1NWS2_9ZZZZ</name>
<feature type="transmembrane region" description="Helical" evidence="1">
    <location>
        <begin position="18"/>
        <end position="37"/>
    </location>
</feature>
<evidence type="ECO:0000313" key="2">
    <source>
        <dbReference type="EMBL" id="GAI31245.1"/>
    </source>
</evidence>